<evidence type="ECO:0000256" key="1">
    <source>
        <dbReference type="ARBA" id="ARBA00004370"/>
    </source>
</evidence>
<keyword evidence="3 6" id="KW-0812">Transmembrane</keyword>
<dbReference type="InterPro" id="IPR045214">
    <property type="entry name" value="Surf1/Surf4"/>
</dbReference>
<dbReference type="OrthoDB" id="6079986at2"/>
<evidence type="ECO:0000256" key="2">
    <source>
        <dbReference type="ARBA" id="ARBA00007165"/>
    </source>
</evidence>
<proteinExistence type="inferred from homology"/>
<comment type="similarity">
    <text evidence="2 6">Belongs to the SURF1 family.</text>
</comment>
<protein>
    <recommendedName>
        <fullName evidence="6">SURF1-like protein</fullName>
    </recommendedName>
</protein>
<accession>A0A1E5XNS7</accession>
<dbReference type="InterPro" id="IPR002994">
    <property type="entry name" value="Surf1/Shy1"/>
</dbReference>
<feature type="transmembrane region" description="Helical" evidence="6">
    <location>
        <begin position="225"/>
        <end position="246"/>
    </location>
</feature>
<comment type="subcellular location">
    <subcellularLocation>
        <location evidence="6">Cell membrane</location>
        <topology evidence="6">Multi-pass membrane protein</topology>
    </subcellularLocation>
    <subcellularLocation>
        <location evidence="1">Membrane</location>
    </subcellularLocation>
</comment>
<dbReference type="AlphaFoldDB" id="A0A1E5XNS7"/>
<comment type="caution">
    <text evidence="7">The sequence shown here is derived from an EMBL/GenBank/DDBJ whole genome shotgun (WGS) entry which is preliminary data.</text>
</comment>
<evidence type="ECO:0000313" key="8">
    <source>
        <dbReference type="Proteomes" id="UP000095463"/>
    </source>
</evidence>
<keyword evidence="8" id="KW-1185">Reference proteome</keyword>
<name>A0A1E5XNS7_9HYPH</name>
<dbReference type="Proteomes" id="UP000095463">
    <property type="component" value="Unassembled WGS sequence"/>
</dbReference>
<sequence length="261" mass="28421">MVDDSRPSRRAGWSFWAFIGFMLVLMGPFVMLGIWQVERLGEKEQLIANVASRMTLAPEPLPPVGEWGAFDADAWNYRPVTAAGTFQPEQTVLVFTSLADQRGKYSGPGYWVMTPLELAAGGTVFINRGFVPEESAGAFAAGGTVAPGLVSLVGVARASEEINSFTPAPDTAKRIEWVRNTERLASLSGPVSQPVAPIYIDLPAMGDGILPQGGETIVSFPNNHLGYAITWFGFATLVPFLLFFWARRQRVPRLPKLPPKP</sequence>
<dbReference type="PANTHER" id="PTHR23427">
    <property type="entry name" value="SURFEIT LOCUS PROTEIN"/>
    <property type="match status" value="1"/>
</dbReference>
<evidence type="ECO:0000256" key="3">
    <source>
        <dbReference type="ARBA" id="ARBA00022692"/>
    </source>
</evidence>
<keyword evidence="5 6" id="KW-0472">Membrane</keyword>
<dbReference type="GO" id="GO:0005886">
    <property type="term" value="C:plasma membrane"/>
    <property type="evidence" value="ECO:0007669"/>
    <property type="project" value="UniProtKB-SubCell"/>
</dbReference>
<evidence type="ECO:0000256" key="4">
    <source>
        <dbReference type="ARBA" id="ARBA00022989"/>
    </source>
</evidence>
<organism evidence="7 8">
    <name type="scientific">Devosia insulae DS-56</name>
    <dbReference type="NCBI Taxonomy" id="1116389"/>
    <lineage>
        <taxon>Bacteria</taxon>
        <taxon>Pseudomonadati</taxon>
        <taxon>Pseudomonadota</taxon>
        <taxon>Alphaproteobacteria</taxon>
        <taxon>Hyphomicrobiales</taxon>
        <taxon>Devosiaceae</taxon>
        <taxon>Devosia</taxon>
    </lineage>
</organism>
<keyword evidence="4 6" id="KW-1133">Transmembrane helix</keyword>
<reference evidence="7 8" key="1">
    <citation type="journal article" date="2015" name="Genome Announc.">
        <title>Genome Assemblies of Three Soil-Associated Devosia species: D. insulae, D. limi, and D. soli.</title>
        <authorList>
            <person name="Hassan Y.I."/>
            <person name="Lepp D."/>
            <person name="Zhou T."/>
        </authorList>
    </citation>
    <scope>NUCLEOTIDE SEQUENCE [LARGE SCALE GENOMIC DNA]</scope>
    <source>
        <strain evidence="7 8">DS-56</strain>
    </source>
</reference>
<feature type="transmembrane region" description="Helical" evidence="6">
    <location>
        <begin position="12"/>
        <end position="35"/>
    </location>
</feature>
<dbReference type="Pfam" id="PF02104">
    <property type="entry name" value="SURF1"/>
    <property type="match status" value="1"/>
</dbReference>
<dbReference type="RefSeq" id="WP_069910564.1">
    <property type="nucleotide sequence ID" value="NZ_LAJE02000222.1"/>
</dbReference>
<dbReference type="PROSITE" id="PS50895">
    <property type="entry name" value="SURF1"/>
    <property type="match status" value="1"/>
</dbReference>
<evidence type="ECO:0000256" key="5">
    <source>
        <dbReference type="ARBA" id="ARBA00023136"/>
    </source>
</evidence>
<dbReference type="EMBL" id="LAJE02000222">
    <property type="protein sequence ID" value="OEO30219.1"/>
    <property type="molecule type" value="Genomic_DNA"/>
</dbReference>
<dbReference type="PANTHER" id="PTHR23427:SF2">
    <property type="entry name" value="SURFEIT LOCUS PROTEIN 1"/>
    <property type="match status" value="1"/>
</dbReference>
<dbReference type="CDD" id="cd06662">
    <property type="entry name" value="SURF1"/>
    <property type="match status" value="1"/>
</dbReference>
<keyword evidence="6" id="KW-1003">Cell membrane</keyword>
<evidence type="ECO:0000313" key="7">
    <source>
        <dbReference type="EMBL" id="OEO30219.1"/>
    </source>
</evidence>
<evidence type="ECO:0000256" key="6">
    <source>
        <dbReference type="RuleBase" id="RU363076"/>
    </source>
</evidence>
<gene>
    <name evidence="7" type="ORF">VW23_022485</name>
</gene>